<feature type="domain" description="Signal transduction histidine kinase subgroup 3 dimerisation and phosphoacceptor" evidence="11">
    <location>
        <begin position="235"/>
        <end position="302"/>
    </location>
</feature>
<dbReference type="PANTHER" id="PTHR24421">
    <property type="entry name" value="NITRATE/NITRITE SENSOR PROTEIN NARX-RELATED"/>
    <property type="match status" value="1"/>
</dbReference>
<dbReference type="CDD" id="cd16917">
    <property type="entry name" value="HATPase_UhpB-NarQ-NarX-like"/>
    <property type="match status" value="1"/>
</dbReference>
<evidence type="ECO:0000256" key="9">
    <source>
        <dbReference type="SAM" id="Phobius"/>
    </source>
</evidence>
<dbReference type="SUPFAM" id="SSF55874">
    <property type="entry name" value="ATPase domain of HSP90 chaperone/DNA topoisomerase II/histidine kinase"/>
    <property type="match status" value="1"/>
</dbReference>
<evidence type="ECO:0000256" key="1">
    <source>
        <dbReference type="ARBA" id="ARBA00000085"/>
    </source>
</evidence>
<evidence type="ECO:0000256" key="6">
    <source>
        <dbReference type="ARBA" id="ARBA00022777"/>
    </source>
</evidence>
<feature type="transmembrane region" description="Helical" evidence="9">
    <location>
        <begin position="170"/>
        <end position="192"/>
    </location>
</feature>
<keyword evidence="6" id="KW-0418">Kinase</keyword>
<keyword evidence="9" id="KW-0812">Transmembrane</keyword>
<dbReference type="Proteomes" id="UP000239485">
    <property type="component" value="Unassembled WGS sequence"/>
</dbReference>
<evidence type="ECO:0000256" key="2">
    <source>
        <dbReference type="ARBA" id="ARBA00012438"/>
    </source>
</evidence>
<keyword evidence="9" id="KW-1133">Transmembrane helix</keyword>
<feature type="domain" description="Putative sensor" evidence="12">
    <location>
        <begin position="35"/>
        <end position="203"/>
    </location>
</feature>
<keyword evidence="14" id="KW-1185">Reference proteome</keyword>
<keyword evidence="8" id="KW-0902">Two-component regulatory system</keyword>
<dbReference type="EMBL" id="PTJD01000011">
    <property type="protein sequence ID" value="PPK93120.1"/>
    <property type="molecule type" value="Genomic_DNA"/>
</dbReference>
<accession>A0A2S6IG37</accession>
<proteinExistence type="predicted"/>
<evidence type="ECO:0000256" key="4">
    <source>
        <dbReference type="ARBA" id="ARBA00022679"/>
    </source>
</evidence>
<dbReference type="GO" id="GO:0046983">
    <property type="term" value="F:protein dimerization activity"/>
    <property type="evidence" value="ECO:0007669"/>
    <property type="project" value="InterPro"/>
</dbReference>
<dbReference type="Gene3D" id="3.30.565.10">
    <property type="entry name" value="Histidine kinase-like ATPase, C-terminal domain"/>
    <property type="match status" value="1"/>
</dbReference>
<feature type="transmembrane region" description="Helical" evidence="9">
    <location>
        <begin position="120"/>
        <end position="150"/>
    </location>
</feature>
<evidence type="ECO:0000256" key="8">
    <source>
        <dbReference type="ARBA" id="ARBA00023012"/>
    </source>
</evidence>
<dbReference type="RefSeq" id="WP_104433965.1">
    <property type="nucleotide sequence ID" value="NZ_PTJD01000011.1"/>
</dbReference>
<dbReference type="GO" id="GO:0016020">
    <property type="term" value="C:membrane"/>
    <property type="evidence" value="ECO:0007669"/>
    <property type="project" value="InterPro"/>
</dbReference>
<protein>
    <recommendedName>
        <fullName evidence="2">histidine kinase</fullName>
        <ecNumber evidence="2">2.7.13.3</ecNumber>
    </recommendedName>
</protein>
<evidence type="ECO:0000259" key="10">
    <source>
        <dbReference type="Pfam" id="PF02518"/>
    </source>
</evidence>
<dbReference type="InterPro" id="IPR025828">
    <property type="entry name" value="Put_sensor_dom"/>
</dbReference>
<dbReference type="Gene3D" id="1.20.5.1930">
    <property type="match status" value="1"/>
</dbReference>
<evidence type="ECO:0000259" key="12">
    <source>
        <dbReference type="Pfam" id="PF13796"/>
    </source>
</evidence>
<dbReference type="InterPro" id="IPR050482">
    <property type="entry name" value="Sensor_HK_TwoCompSys"/>
</dbReference>
<dbReference type="Pfam" id="PF13796">
    <property type="entry name" value="Sensor"/>
    <property type="match status" value="1"/>
</dbReference>
<dbReference type="PANTHER" id="PTHR24421:SF10">
    <property type="entry name" value="NITRATE_NITRITE SENSOR PROTEIN NARQ"/>
    <property type="match status" value="1"/>
</dbReference>
<dbReference type="InterPro" id="IPR003594">
    <property type="entry name" value="HATPase_dom"/>
</dbReference>
<keyword evidence="3" id="KW-0597">Phosphoprotein</keyword>
<comment type="caution">
    <text evidence="13">The sequence shown here is derived from an EMBL/GenBank/DDBJ whole genome shotgun (WGS) entry which is preliminary data.</text>
</comment>
<dbReference type="AlphaFoldDB" id="A0A2S6IG37"/>
<sequence length="448" mass="47522">MSTPALLPGPWRPLPARLWLDGWWAVCHLALTVLLLGWYVTLFVLLVLGTALTPVFLTGVPLLLLARVGIRASQWVERWRQEALLGEAMPAQPVRVSPDARPWWRRWLLDAQPWRTGLHLLLVSTYGAVAAGVVVGLTGAALGALAAPLAAGGDLAWPFVQPALPMPVPVPVVVVAAVLLLLLVPLLARALVVPETAAARALLGPTRSAREAVLERRVESLTVTRERAVDSVEAERRRIERDLHDGPQQRLVALAMQLGMAQRALERDPAAAQRLLDKAHGTAKEAISDMRFVARGIHPPVLTDRGLDAALSALAASSAVPVRVDVDLDPARDGRPSATSEAIAYFCVSEALTNVAKHAGATRAHVEVRRDGDLLVLRVSDDGVGGACPSEVPVPAGVSGSGLRGLADRVASVDGWIHLDSPVGGPTVLTAGLPWDRRDGSGSRGGAR</sequence>
<keyword evidence="4" id="KW-0808">Transferase</keyword>
<dbReference type="Pfam" id="PF02518">
    <property type="entry name" value="HATPase_c"/>
    <property type="match status" value="1"/>
</dbReference>
<evidence type="ECO:0000256" key="5">
    <source>
        <dbReference type="ARBA" id="ARBA00022741"/>
    </source>
</evidence>
<keyword evidence="5" id="KW-0547">Nucleotide-binding</keyword>
<evidence type="ECO:0000259" key="11">
    <source>
        <dbReference type="Pfam" id="PF07730"/>
    </source>
</evidence>
<dbReference type="InterPro" id="IPR011712">
    <property type="entry name" value="Sig_transdc_His_kin_sub3_dim/P"/>
</dbReference>
<evidence type="ECO:0000313" key="13">
    <source>
        <dbReference type="EMBL" id="PPK93120.1"/>
    </source>
</evidence>
<feature type="transmembrane region" description="Helical" evidence="9">
    <location>
        <begin position="46"/>
        <end position="70"/>
    </location>
</feature>
<feature type="domain" description="Histidine kinase/HSP90-like ATPase" evidence="10">
    <location>
        <begin position="345"/>
        <end position="434"/>
    </location>
</feature>
<dbReference type="InterPro" id="IPR036890">
    <property type="entry name" value="HATPase_C_sf"/>
</dbReference>
<dbReference type="Pfam" id="PF07730">
    <property type="entry name" value="HisKA_3"/>
    <property type="match status" value="1"/>
</dbReference>
<organism evidence="13 14">
    <name type="scientific">Kineococcus xinjiangensis</name>
    <dbReference type="NCBI Taxonomy" id="512762"/>
    <lineage>
        <taxon>Bacteria</taxon>
        <taxon>Bacillati</taxon>
        <taxon>Actinomycetota</taxon>
        <taxon>Actinomycetes</taxon>
        <taxon>Kineosporiales</taxon>
        <taxon>Kineosporiaceae</taxon>
        <taxon>Kineococcus</taxon>
    </lineage>
</organism>
<reference evidence="13 14" key="1">
    <citation type="submission" date="2018-02" db="EMBL/GenBank/DDBJ databases">
        <title>Genomic Encyclopedia of Archaeal and Bacterial Type Strains, Phase II (KMG-II): from individual species to whole genera.</title>
        <authorList>
            <person name="Goeker M."/>
        </authorList>
    </citation>
    <scope>NUCLEOTIDE SEQUENCE [LARGE SCALE GENOMIC DNA]</scope>
    <source>
        <strain evidence="13 14">DSM 22857</strain>
    </source>
</reference>
<dbReference type="GO" id="GO:0000155">
    <property type="term" value="F:phosphorelay sensor kinase activity"/>
    <property type="evidence" value="ECO:0007669"/>
    <property type="project" value="InterPro"/>
</dbReference>
<comment type="catalytic activity">
    <reaction evidence="1">
        <text>ATP + protein L-histidine = ADP + protein N-phospho-L-histidine.</text>
        <dbReference type="EC" id="2.7.13.3"/>
    </reaction>
</comment>
<evidence type="ECO:0000313" key="14">
    <source>
        <dbReference type="Proteomes" id="UP000239485"/>
    </source>
</evidence>
<gene>
    <name evidence="13" type="ORF">CLV92_11137</name>
</gene>
<keyword evidence="7" id="KW-0067">ATP-binding</keyword>
<keyword evidence="9" id="KW-0472">Membrane</keyword>
<evidence type="ECO:0000256" key="7">
    <source>
        <dbReference type="ARBA" id="ARBA00022840"/>
    </source>
</evidence>
<dbReference type="GO" id="GO:0005524">
    <property type="term" value="F:ATP binding"/>
    <property type="evidence" value="ECO:0007669"/>
    <property type="project" value="UniProtKB-KW"/>
</dbReference>
<evidence type="ECO:0000256" key="3">
    <source>
        <dbReference type="ARBA" id="ARBA00022553"/>
    </source>
</evidence>
<name>A0A2S6IG37_9ACTN</name>
<dbReference type="EC" id="2.7.13.3" evidence="2"/>